<dbReference type="PROSITE" id="PS51169">
    <property type="entry name" value="CHORISMATE_MUT_3"/>
    <property type="match status" value="1"/>
</dbReference>
<protein>
    <recommendedName>
        <fullName evidence="3">chorismate mutase</fullName>
        <ecNumber evidence="3">5.4.99.5</ecNumber>
    </recommendedName>
</protein>
<evidence type="ECO:0000256" key="4">
    <source>
        <dbReference type="ARBA" id="ARBA00022490"/>
    </source>
</evidence>
<dbReference type="Gene3D" id="1.10.590.10">
    <property type="entry name" value="Chorismate mutase, AroQ class superfamily, eukaryotic"/>
    <property type="match status" value="1"/>
</dbReference>
<evidence type="ECO:0000256" key="5">
    <source>
        <dbReference type="ARBA" id="ARBA00022605"/>
    </source>
</evidence>
<dbReference type="PANTHER" id="PTHR21145">
    <property type="entry name" value="CHORISMATE MUTASE"/>
    <property type="match status" value="1"/>
</dbReference>
<evidence type="ECO:0000313" key="9">
    <source>
        <dbReference type="EMBL" id="ADN02979.1"/>
    </source>
</evidence>
<dbReference type="Proteomes" id="UP000001296">
    <property type="component" value="Chromosome"/>
</dbReference>
<organism evidence="9 10">
    <name type="scientific">Winmispira thermophila (strain ATCC 49972 / DSM 6192 / RI 19.B1)</name>
    <name type="common">Spirochaeta thermophila</name>
    <dbReference type="NCBI Taxonomy" id="665571"/>
    <lineage>
        <taxon>Bacteria</taxon>
        <taxon>Pseudomonadati</taxon>
        <taxon>Spirochaetota</taxon>
        <taxon>Spirochaetia</taxon>
        <taxon>Winmispirales</taxon>
        <taxon>Winmispiraceae</taxon>
        <taxon>Winmispira</taxon>
    </lineage>
</organism>
<dbReference type="RefSeq" id="WP_013314818.1">
    <property type="nucleotide sequence ID" value="NC_014484.1"/>
</dbReference>
<reference key="1">
    <citation type="submission" date="2009-08" db="EMBL/GenBank/DDBJ databases">
        <title>The genome sequence of Spirochaeta thermophila DSM6192.</title>
        <authorList>
            <person name="Angelov A."/>
            <person name="Mientus M."/>
            <person name="Wittenberg S."/>
            <person name="Lehmann R."/>
            <person name="Liesegang H."/>
            <person name="Daniel R."/>
            <person name="Liebl W."/>
        </authorList>
    </citation>
    <scope>NUCLEOTIDE SEQUENCE</scope>
    <source>
        <strain>DSM 6192</strain>
    </source>
</reference>
<feature type="domain" description="Chorismate mutase" evidence="8">
    <location>
        <begin position="139"/>
        <end position="239"/>
    </location>
</feature>
<dbReference type="AlphaFoldDB" id="E0RQS3"/>
<evidence type="ECO:0000256" key="2">
    <source>
        <dbReference type="ARBA" id="ARBA00004817"/>
    </source>
</evidence>
<evidence type="ECO:0000256" key="7">
    <source>
        <dbReference type="ARBA" id="ARBA00023235"/>
    </source>
</evidence>
<dbReference type="InterPro" id="IPR037039">
    <property type="entry name" value="CM_AroQ_sf_eucaryotic"/>
</dbReference>
<dbReference type="PaxDb" id="665571-STHERM_c20450"/>
<comment type="subcellular location">
    <subcellularLocation>
        <location evidence="1">Cytoplasm</location>
    </subcellularLocation>
</comment>
<evidence type="ECO:0000256" key="6">
    <source>
        <dbReference type="ARBA" id="ARBA00023141"/>
    </source>
</evidence>
<gene>
    <name evidence="9" type="ordered locus">STHERM_c20450</name>
</gene>
<dbReference type="GO" id="GO:0009073">
    <property type="term" value="P:aromatic amino acid family biosynthetic process"/>
    <property type="evidence" value="ECO:0007669"/>
    <property type="project" value="InterPro"/>
</dbReference>
<sequence length="254" mass="29035">MVPTISFDVDLIAARLSGLEETIIARFLDRAQFHENKVAYEKGKSGFEGGGEASLFELRLRYQEEMDAVFGRFCVPEERPFYRDLPAPRRKVILPDYGLGVDDYDTVNLMPRIVEAYLAAIPSFCPPGDDGQYGSSVEHDVMVLQAISRRVHFGSYFVAEAKYRKDPALYRPLIEKGDREAILALLSRPEVEQRILARVREKAEWLQSKVDRRIRKVVDPEFILSFYRDVIIPLTKEGQVRYLLARGSSEAGRT</sequence>
<dbReference type="HOGENOM" id="CLU_057757_0_0_12"/>
<dbReference type="InterPro" id="IPR002701">
    <property type="entry name" value="CM_II_prokaryot"/>
</dbReference>
<keyword evidence="4" id="KW-0963">Cytoplasm</keyword>
<reference evidence="9 10" key="2">
    <citation type="journal article" date="2010" name="J. Bacteriol.">
        <title>Genome sequence of the polysaccharide-degrading, thermophilic anaerobe Spirochaeta thermophila DSM 6192.</title>
        <authorList>
            <person name="Angelov A."/>
            <person name="Liebl S."/>
            <person name="Ballschmiter M."/>
            <person name="Bomeke M."/>
            <person name="Lehmann R."/>
            <person name="Liesegang H."/>
            <person name="Daniel R."/>
            <person name="Liebl W."/>
        </authorList>
    </citation>
    <scope>NUCLEOTIDE SEQUENCE [LARGE SCALE GENOMIC DNA]</scope>
    <source>
        <strain evidence="10">ATCC 49972 / DSM 6192 / RI 19.B1</strain>
    </source>
</reference>
<dbReference type="SUPFAM" id="SSF48600">
    <property type="entry name" value="Chorismate mutase II"/>
    <property type="match status" value="1"/>
</dbReference>
<keyword evidence="6" id="KW-0057">Aromatic amino acid biosynthesis</keyword>
<evidence type="ECO:0000256" key="3">
    <source>
        <dbReference type="ARBA" id="ARBA00012404"/>
    </source>
</evidence>
<dbReference type="EMBL" id="CP001698">
    <property type="protein sequence ID" value="ADN02979.1"/>
    <property type="molecule type" value="Genomic_DNA"/>
</dbReference>
<keyword evidence="7 9" id="KW-0413">Isomerase</keyword>
<dbReference type="Pfam" id="PF01817">
    <property type="entry name" value="CM_2"/>
    <property type="match status" value="1"/>
</dbReference>
<dbReference type="GO" id="GO:0005737">
    <property type="term" value="C:cytoplasm"/>
    <property type="evidence" value="ECO:0007669"/>
    <property type="project" value="UniProtKB-SubCell"/>
</dbReference>
<name>E0RQS3_WINT6</name>
<dbReference type="InterPro" id="IPR008238">
    <property type="entry name" value="Chorismate_mutase_AroQ_euk"/>
</dbReference>
<evidence type="ECO:0000256" key="1">
    <source>
        <dbReference type="ARBA" id="ARBA00004496"/>
    </source>
</evidence>
<proteinExistence type="predicted"/>
<evidence type="ECO:0000259" key="8">
    <source>
        <dbReference type="Pfam" id="PF01817"/>
    </source>
</evidence>
<dbReference type="InterPro" id="IPR036263">
    <property type="entry name" value="Chorismate_II_sf"/>
</dbReference>
<dbReference type="EC" id="5.4.99.5" evidence="3"/>
<dbReference type="UniPathway" id="UPA00120">
    <property type="reaction ID" value="UER00203"/>
</dbReference>
<evidence type="ECO:0000313" key="10">
    <source>
        <dbReference type="Proteomes" id="UP000001296"/>
    </source>
</evidence>
<dbReference type="GO" id="GO:0004106">
    <property type="term" value="F:chorismate mutase activity"/>
    <property type="evidence" value="ECO:0007669"/>
    <property type="project" value="UniProtKB-EC"/>
</dbReference>
<comment type="pathway">
    <text evidence="2">Metabolic intermediate biosynthesis; prephenate biosynthesis; prephenate from chorismate: step 1/1.</text>
</comment>
<keyword evidence="5" id="KW-0028">Amino-acid biosynthesis</keyword>
<accession>E0RQS3</accession>
<dbReference type="KEGG" id="sta:STHERM_c20450"/>
<dbReference type="GO" id="GO:0046417">
    <property type="term" value="P:chorismate metabolic process"/>
    <property type="evidence" value="ECO:0007669"/>
    <property type="project" value="InterPro"/>
</dbReference>
<dbReference type="PANTHER" id="PTHR21145:SF12">
    <property type="entry name" value="CHORISMATE MUTASE"/>
    <property type="match status" value="1"/>
</dbReference>